<reference evidence="8" key="1">
    <citation type="journal article" date="2023" name="Phytobiomes J">
        <title>Deciphering the key players within the bacterial microbiota associated with aerial crown gall tumors on rhododendron: Insights into the gallobiome.</title>
        <authorList>
            <person name="Kuzmanovic N."/>
            <person name="Nesme J."/>
            <person name="Wolf J."/>
            <person name="Neumann-Schaal M."/>
            <person name="Petersen J."/>
            <person name="Fernandez-Gnecco G."/>
            <person name="Sproeer C."/>
            <person name="Bunk B."/>
            <person name="Overmann J."/>
            <person name="Sorensen S.J."/>
            <person name="Idczak E."/>
            <person name="Smalla K."/>
        </authorList>
    </citation>
    <scope>NUCLEOTIDE SEQUENCE</scope>
    <source>
        <strain evidence="8">Rho-11.1</strain>
    </source>
</reference>
<dbReference type="PROSITE" id="PS00062">
    <property type="entry name" value="ALDOKETO_REDUCTASE_2"/>
    <property type="match status" value="1"/>
</dbReference>
<dbReference type="SUPFAM" id="SSF51430">
    <property type="entry name" value="NAD(P)-linked oxidoreductase"/>
    <property type="match status" value="1"/>
</dbReference>
<dbReference type="EMBL" id="JAVRAF010000019">
    <property type="protein sequence ID" value="MDX8305447.1"/>
    <property type="molecule type" value="Genomic_DNA"/>
</dbReference>
<evidence type="ECO:0000256" key="5">
    <source>
        <dbReference type="PIRSR" id="PIRSR000097-2"/>
    </source>
</evidence>
<evidence type="ECO:0000313" key="8">
    <source>
        <dbReference type="EMBL" id="MDX8305447.1"/>
    </source>
</evidence>
<dbReference type="InterPro" id="IPR018170">
    <property type="entry name" value="Aldo/ket_reductase_CS"/>
</dbReference>
<dbReference type="PANTHER" id="PTHR43827:SF3">
    <property type="entry name" value="NADP-DEPENDENT OXIDOREDUCTASE DOMAIN-CONTAINING PROTEIN"/>
    <property type="match status" value="1"/>
</dbReference>
<dbReference type="PRINTS" id="PR00069">
    <property type="entry name" value="ALDKETRDTASE"/>
</dbReference>
<evidence type="ECO:0000256" key="1">
    <source>
        <dbReference type="ARBA" id="ARBA00007905"/>
    </source>
</evidence>
<accession>A0AAW9FFR3</accession>
<comment type="similarity">
    <text evidence="1">Belongs to the aldo/keto reductase family.</text>
</comment>
<feature type="site" description="Lowers pKa of active site Tyr" evidence="6">
    <location>
        <position position="67"/>
    </location>
</feature>
<feature type="domain" description="NADP-dependent oxidoreductase" evidence="7">
    <location>
        <begin position="10"/>
        <end position="254"/>
    </location>
</feature>
<dbReference type="PIRSF" id="PIRSF000097">
    <property type="entry name" value="AKR"/>
    <property type="match status" value="1"/>
</dbReference>
<evidence type="ECO:0000256" key="4">
    <source>
        <dbReference type="PIRSR" id="PIRSR000097-1"/>
    </source>
</evidence>
<organism evidence="8">
    <name type="scientific">Agrobacterium rosae</name>
    <dbReference type="NCBI Taxonomy" id="1972867"/>
    <lineage>
        <taxon>Bacteria</taxon>
        <taxon>Pseudomonadati</taxon>
        <taxon>Pseudomonadota</taxon>
        <taxon>Alphaproteobacteria</taxon>
        <taxon>Hyphomicrobiales</taxon>
        <taxon>Rhizobiaceae</taxon>
        <taxon>Rhizobium/Agrobacterium group</taxon>
        <taxon>Agrobacterium</taxon>
    </lineage>
</organism>
<feature type="binding site" evidence="5">
    <location>
        <position position="100"/>
    </location>
    <ligand>
        <name>substrate</name>
    </ligand>
</feature>
<dbReference type="InterPro" id="IPR023210">
    <property type="entry name" value="NADP_OxRdtase_dom"/>
</dbReference>
<dbReference type="InterPro" id="IPR036812">
    <property type="entry name" value="NAD(P)_OxRdtase_dom_sf"/>
</dbReference>
<dbReference type="PROSITE" id="PS00798">
    <property type="entry name" value="ALDOKETO_REDUCTASE_1"/>
    <property type="match status" value="1"/>
</dbReference>
<keyword evidence="2" id="KW-0521">NADP</keyword>
<dbReference type="GO" id="GO:0051596">
    <property type="term" value="P:methylglyoxal catabolic process"/>
    <property type="evidence" value="ECO:0007669"/>
    <property type="project" value="TreeGrafter"/>
</dbReference>
<dbReference type="RefSeq" id="WP_320203609.1">
    <property type="nucleotide sequence ID" value="NZ_CP192782.1"/>
</dbReference>
<dbReference type="Pfam" id="PF00248">
    <property type="entry name" value="Aldo_ket_red"/>
    <property type="match status" value="1"/>
</dbReference>
<evidence type="ECO:0000259" key="7">
    <source>
        <dbReference type="Pfam" id="PF00248"/>
    </source>
</evidence>
<keyword evidence="3" id="KW-0560">Oxidoreductase</keyword>
<evidence type="ECO:0000256" key="6">
    <source>
        <dbReference type="PIRSR" id="PIRSR000097-3"/>
    </source>
</evidence>
<comment type="caution">
    <text evidence="8">The sequence shown here is derived from an EMBL/GenBank/DDBJ whole genome shotgun (WGS) entry which is preliminary data.</text>
</comment>
<dbReference type="GO" id="GO:1990002">
    <property type="term" value="F:methylglyoxal reductase (NADPH) (acetol producing) activity"/>
    <property type="evidence" value="ECO:0007669"/>
    <property type="project" value="TreeGrafter"/>
</dbReference>
<name>A0AAW9FFR3_9HYPH</name>
<gene>
    <name evidence="8" type="ORF">RMR22_24715</name>
</gene>
<evidence type="ECO:0000256" key="3">
    <source>
        <dbReference type="ARBA" id="ARBA00023002"/>
    </source>
</evidence>
<feature type="active site" description="Proton donor" evidence="4">
    <location>
        <position position="42"/>
    </location>
</feature>
<dbReference type="PANTHER" id="PTHR43827">
    <property type="entry name" value="2,5-DIKETO-D-GLUCONIC ACID REDUCTASE"/>
    <property type="match status" value="1"/>
</dbReference>
<dbReference type="InterPro" id="IPR020471">
    <property type="entry name" value="AKR"/>
</dbReference>
<dbReference type="AlphaFoldDB" id="A0AAW9FFR3"/>
<sequence length="270" mass="29667">MINNTIPSLGLGTYGRTGKEGVDAMLAALEIGYRHLDTAQSYGTEVTVGEAVARSGLKRRDLLITTKVADTQLAKADFLPSVEKSLETLRLDQVDLLLIHWPVKKDLVPFEDYMLALAEAKDRGFARLIGVSNFPIALLDRSRDLIGENALTTNQVEIHPYLQSPKIVGYARSVGLQLTAYMPLAKGRVLDDPAILHIAERHGVTTSAVVLAFLIGEGHIVIPSSASPQRLKDNRAALAVRLDETDIAQLRRLDRGERMINPEKSPVWDD</sequence>
<proteinExistence type="inferred from homology"/>
<protein>
    <submittedName>
        <fullName evidence="8">Aldo/keto reductase</fullName>
    </submittedName>
</protein>
<evidence type="ECO:0000256" key="2">
    <source>
        <dbReference type="ARBA" id="ARBA00022857"/>
    </source>
</evidence>
<dbReference type="Gene3D" id="3.20.20.100">
    <property type="entry name" value="NADP-dependent oxidoreductase domain"/>
    <property type="match status" value="1"/>
</dbReference>